<dbReference type="EMBL" id="CP015136">
    <property type="protein sequence ID" value="AMY10141.1"/>
    <property type="molecule type" value="Genomic_DNA"/>
</dbReference>
<protein>
    <submittedName>
        <fullName evidence="1">Uncharacterized protein</fullName>
    </submittedName>
</protein>
<name>A0A143PNW9_LUTPR</name>
<sequence>MQAGLLPGQQAVAGLIQEQAAAIVADLGGEAQVSVTKAGLIRDWVRLGLYAAGLEQHLEGGLLSSKGRCRAAATLWLQVIDRRHRVAGQIGLSRVPKSVDTIDSVIASITARKQEPTR</sequence>
<dbReference type="KEGG" id="abac:LuPra_03369"/>
<evidence type="ECO:0000313" key="2">
    <source>
        <dbReference type="Proteomes" id="UP000076079"/>
    </source>
</evidence>
<dbReference type="Proteomes" id="UP000076079">
    <property type="component" value="Chromosome"/>
</dbReference>
<proteinExistence type="predicted"/>
<reference evidence="1 2" key="1">
    <citation type="journal article" date="2016" name="Genome Announc.">
        <title>First Complete Genome Sequence of a Subdivision 6 Acidobacterium Strain.</title>
        <authorList>
            <person name="Huang S."/>
            <person name="Vieira S."/>
            <person name="Bunk B."/>
            <person name="Riedel T."/>
            <person name="Sproer C."/>
            <person name="Overmann J."/>
        </authorList>
    </citation>
    <scope>NUCLEOTIDE SEQUENCE [LARGE SCALE GENOMIC DNA]</scope>
    <source>
        <strain evidence="2">DSM 100886 HEG_-6_39</strain>
    </source>
</reference>
<dbReference type="STRING" id="1855912.LuPra_03369"/>
<keyword evidence="2" id="KW-1185">Reference proteome</keyword>
<accession>A0A143PNW9</accession>
<organism evidence="1 2">
    <name type="scientific">Luteitalea pratensis</name>
    <dbReference type="NCBI Taxonomy" id="1855912"/>
    <lineage>
        <taxon>Bacteria</taxon>
        <taxon>Pseudomonadati</taxon>
        <taxon>Acidobacteriota</taxon>
        <taxon>Vicinamibacteria</taxon>
        <taxon>Vicinamibacterales</taxon>
        <taxon>Vicinamibacteraceae</taxon>
        <taxon>Luteitalea</taxon>
    </lineage>
</organism>
<gene>
    <name evidence="1" type="ORF">LuPra_03369</name>
</gene>
<evidence type="ECO:0000313" key="1">
    <source>
        <dbReference type="EMBL" id="AMY10141.1"/>
    </source>
</evidence>
<dbReference type="AlphaFoldDB" id="A0A143PNW9"/>
<reference evidence="2" key="2">
    <citation type="submission" date="2016-04" db="EMBL/GenBank/DDBJ databases">
        <title>First Complete Genome Sequence of a Subdivision 6 Acidobacterium.</title>
        <authorList>
            <person name="Huang S."/>
            <person name="Vieira S."/>
            <person name="Bunk B."/>
            <person name="Riedel T."/>
            <person name="Sproeer C."/>
            <person name="Overmann J."/>
        </authorList>
    </citation>
    <scope>NUCLEOTIDE SEQUENCE [LARGE SCALE GENOMIC DNA]</scope>
    <source>
        <strain evidence="2">DSM 100886 HEG_-6_39</strain>
    </source>
</reference>